<proteinExistence type="predicted"/>
<dbReference type="PANTHER" id="PTHR33293">
    <property type="entry name" value="INSERTION ELEMENT IS1 1 PROTEIN INSB-RELATED"/>
    <property type="match status" value="1"/>
</dbReference>
<reference evidence="1" key="1">
    <citation type="submission" date="2022-05" db="EMBL/GenBank/DDBJ databases">
        <title>Draft genome sequence of Clostridium tertium strain CP3 isolated from Peru.</title>
        <authorList>
            <person name="Hurtado R."/>
            <person name="Lima L."/>
            <person name="Sousa T."/>
            <person name="Jaiswal A.K."/>
            <person name="Tiwari S."/>
            <person name="Maturrano L."/>
            <person name="Brenig B."/>
            <person name="Azevedo V."/>
        </authorList>
    </citation>
    <scope>NUCLEOTIDE SEQUENCE</scope>
    <source>
        <strain evidence="1">CP3</strain>
    </source>
</reference>
<evidence type="ECO:0000313" key="2">
    <source>
        <dbReference type="Proteomes" id="UP001141183"/>
    </source>
</evidence>
<gene>
    <name evidence="1" type="ORF">NE398_09705</name>
</gene>
<dbReference type="NCBIfam" id="NF033547">
    <property type="entry name" value="transpos_IS1595"/>
    <property type="match status" value="1"/>
</dbReference>
<dbReference type="AlphaFoldDB" id="A0A9X3XJM8"/>
<keyword evidence="2" id="KW-1185">Reference proteome</keyword>
<sequence>MECKVKTIIEYSTDPIKEKAIKNNFKSINDHLNSLNTIDIFKNKEINYCPYCKNSNFIKNGKFKGIQRYKCKNRNCSKTFSAKTNSPFSYSKKNITLWMKYLSLMNSGTSIRSCARILGINIATSFYWRHKILVAEASNNNFKILKDYVEANKIMIKENFKGNKNSKTFSKEKIFIICAMDNNKSILSKAVCRYSISLASISKNFYPNLDKSAFLATSGDRCLVAFAKKHNSTLPKTKIDKFNEIKSESLNAKNTFSYITLPHINSFSFNIYRWLKRFKGVATKYLENYLSWYILDYKSNYSLCNSNQIILFRKLISENAYLRVKDFSTFKLSYQYTCIGNY</sequence>
<evidence type="ECO:0000313" key="1">
    <source>
        <dbReference type="EMBL" id="MDC4240438.1"/>
    </source>
</evidence>
<organism evidence="1 2">
    <name type="scientific">Clostridium tertium</name>
    <dbReference type="NCBI Taxonomy" id="1559"/>
    <lineage>
        <taxon>Bacteria</taxon>
        <taxon>Bacillati</taxon>
        <taxon>Bacillota</taxon>
        <taxon>Clostridia</taxon>
        <taxon>Eubacteriales</taxon>
        <taxon>Clostridiaceae</taxon>
        <taxon>Clostridium</taxon>
    </lineage>
</organism>
<dbReference type="EMBL" id="JAMRYU010000009">
    <property type="protein sequence ID" value="MDC4240438.1"/>
    <property type="molecule type" value="Genomic_DNA"/>
</dbReference>
<dbReference type="RefSeq" id="WP_272470331.1">
    <property type="nucleotide sequence ID" value="NZ_JAMRYU010000009.1"/>
</dbReference>
<dbReference type="Proteomes" id="UP001141183">
    <property type="component" value="Unassembled WGS sequence"/>
</dbReference>
<dbReference type="InterPro" id="IPR051354">
    <property type="entry name" value="Transposase_27_IS1"/>
</dbReference>
<comment type="caution">
    <text evidence="1">The sequence shown here is derived from an EMBL/GenBank/DDBJ whole genome shotgun (WGS) entry which is preliminary data.</text>
</comment>
<dbReference type="PANTHER" id="PTHR33293:SF1">
    <property type="entry name" value="INSERTION ELEMENT IS1 1 PROTEIN INSB-RELATED"/>
    <property type="match status" value="1"/>
</dbReference>
<protein>
    <submittedName>
        <fullName evidence="1">IS1595 family transposase</fullName>
    </submittedName>
</protein>
<accession>A0A9X3XJM8</accession>
<name>A0A9X3XJM8_9CLOT</name>